<dbReference type="InterPro" id="IPR003593">
    <property type="entry name" value="AAA+_ATPase"/>
</dbReference>
<dbReference type="PANTHER" id="PTHR42781">
    <property type="entry name" value="SPERMIDINE/PUTRESCINE IMPORT ATP-BINDING PROTEIN POTA"/>
    <property type="match status" value="1"/>
</dbReference>
<dbReference type="InterPro" id="IPR008995">
    <property type="entry name" value="Mo/tungstate-bd_C_term_dom"/>
</dbReference>
<dbReference type="SUPFAM" id="SSF50331">
    <property type="entry name" value="MOP-like"/>
    <property type="match status" value="1"/>
</dbReference>
<keyword evidence="6" id="KW-0408">Iron</keyword>
<keyword evidence="8" id="KW-0472">Membrane</keyword>
<dbReference type="Proteomes" id="UP000063964">
    <property type="component" value="Chromosome"/>
</dbReference>
<evidence type="ECO:0000256" key="8">
    <source>
        <dbReference type="ARBA" id="ARBA00023136"/>
    </source>
</evidence>
<dbReference type="PROSITE" id="PS50893">
    <property type="entry name" value="ABC_TRANSPORTER_2"/>
    <property type="match status" value="1"/>
</dbReference>
<dbReference type="InterPro" id="IPR003439">
    <property type="entry name" value="ABC_transporter-like_ATP-bd"/>
</dbReference>
<dbReference type="STRING" id="888061.AXF15_03830"/>
<dbReference type="Gene3D" id="2.40.50.100">
    <property type="match status" value="1"/>
</dbReference>
<feature type="domain" description="ABC transporter" evidence="9">
    <location>
        <begin position="3"/>
        <end position="236"/>
    </location>
</feature>
<dbReference type="EMBL" id="CP014230">
    <property type="protein sequence ID" value="AMD92321.1"/>
    <property type="molecule type" value="Genomic_DNA"/>
</dbReference>
<dbReference type="InterPro" id="IPR015853">
    <property type="entry name" value="ABC_transpr_FbpC"/>
</dbReference>
<evidence type="ECO:0000256" key="2">
    <source>
        <dbReference type="ARBA" id="ARBA00022475"/>
    </source>
</evidence>
<name>A0A0X8JP65_9BACT</name>
<dbReference type="PANTHER" id="PTHR42781:SF4">
    <property type="entry name" value="SPERMIDINE_PUTRESCINE IMPORT ATP-BINDING PROTEIN POTA"/>
    <property type="match status" value="1"/>
</dbReference>
<keyword evidence="4" id="KW-0547">Nucleotide-binding</keyword>
<evidence type="ECO:0000256" key="5">
    <source>
        <dbReference type="ARBA" id="ARBA00022840"/>
    </source>
</evidence>
<evidence type="ECO:0000256" key="6">
    <source>
        <dbReference type="ARBA" id="ARBA00023004"/>
    </source>
</evidence>
<dbReference type="GO" id="GO:0005524">
    <property type="term" value="F:ATP binding"/>
    <property type="evidence" value="ECO:0007669"/>
    <property type="project" value="UniProtKB-KW"/>
</dbReference>
<keyword evidence="2" id="KW-1003">Cell membrane</keyword>
<sequence>MSLHLEGIEHRIGGKTVLRGVGFEVSAGEVLCLLGPSGCGKTTLLRLVAGLEEVQAGCIRIDGRIVASGTEHLPPERRGIGFVFQDLALFPHLTVMENVMFGLADQRDQVARREKAVAALRRVDLEARARVFPHELSGGQQQRVALARALAPGPRIMLLDEPFSSLDARLRGQVRDQTVRVLKDSGVATVMVTHDPEEAMFMGDRIVLLREGLVVQTGTPRELYTRPATAFAAAFFSEMNTLRGTVRDGGVRTVLGRVDLPGLPDGTGVSLMFRPDAVRISAGKAAASSHAVRARVAGCHLLPGSMLLYLQVPDEGDGEKILRIQARVPGFADVSDGMDVHVEVPRGFMLVFSDETGARIEARA</sequence>
<keyword evidence="7" id="KW-0406">Ion transport</keyword>
<evidence type="ECO:0000256" key="4">
    <source>
        <dbReference type="ARBA" id="ARBA00022741"/>
    </source>
</evidence>
<accession>A0A0X8JP65</accession>
<keyword evidence="1" id="KW-0813">Transport</keyword>
<keyword evidence="5" id="KW-0067">ATP-binding</keyword>
<dbReference type="Gene3D" id="3.40.50.300">
    <property type="entry name" value="P-loop containing nucleotide triphosphate hydrolases"/>
    <property type="match status" value="1"/>
</dbReference>
<dbReference type="FunFam" id="3.40.50.300:FF:000425">
    <property type="entry name" value="Probable ABC transporter, ATP-binding subunit"/>
    <property type="match status" value="1"/>
</dbReference>
<gene>
    <name evidence="10" type="ORF">AXF15_03830</name>
</gene>
<dbReference type="OrthoDB" id="9809450at2"/>
<dbReference type="SUPFAM" id="SSF52540">
    <property type="entry name" value="P-loop containing nucleoside triphosphate hydrolases"/>
    <property type="match status" value="1"/>
</dbReference>
<dbReference type="InterPro" id="IPR017871">
    <property type="entry name" value="ABC_transporter-like_CS"/>
</dbReference>
<dbReference type="RefSeq" id="WP_066603523.1">
    <property type="nucleotide sequence ID" value="NZ_CP014230.1"/>
</dbReference>
<dbReference type="Pfam" id="PF00005">
    <property type="entry name" value="ABC_tran"/>
    <property type="match status" value="1"/>
</dbReference>
<dbReference type="CDD" id="cd03259">
    <property type="entry name" value="ABC_Carb_Solutes_like"/>
    <property type="match status" value="1"/>
</dbReference>
<dbReference type="SMART" id="SM00382">
    <property type="entry name" value="AAA"/>
    <property type="match status" value="1"/>
</dbReference>
<evidence type="ECO:0000259" key="9">
    <source>
        <dbReference type="PROSITE" id="PS50893"/>
    </source>
</evidence>
<dbReference type="GO" id="GO:0016020">
    <property type="term" value="C:membrane"/>
    <property type="evidence" value="ECO:0007669"/>
    <property type="project" value="InterPro"/>
</dbReference>
<evidence type="ECO:0000256" key="3">
    <source>
        <dbReference type="ARBA" id="ARBA00022496"/>
    </source>
</evidence>
<evidence type="ECO:0000313" key="10">
    <source>
        <dbReference type="EMBL" id="AMD92321.1"/>
    </source>
</evidence>
<keyword evidence="11" id="KW-1185">Reference proteome</keyword>
<dbReference type="GO" id="GO:0015408">
    <property type="term" value="F:ABC-type ferric iron transporter activity"/>
    <property type="evidence" value="ECO:0007669"/>
    <property type="project" value="InterPro"/>
</dbReference>
<dbReference type="GO" id="GO:0015697">
    <property type="term" value="P:quaternary ammonium group transport"/>
    <property type="evidence" value="ECO:0007669"/>
    <property type="project" value="UniProtKB-ARBA"/>
</dbReference>
<dbReference type="InterPro" id="IPR027417">
    <property type="entry name" value="P-loop_NTPase"/>
</dbReference>
<dbReference type="InterPro" id="IPR050093">
    <property type="entry name" value="ABC_SmlMolc_Importer"/>
</dbReference>
<reference evidence="11" key="1">
    <citation type="submission" date="2016-02" db="EMBL/GenBank/DDBJ databases">
        <authorList>
            <person name="Holder M.E."/>
            <person name="Ajami N.J."/>
            <person name="Petrosino J.F."/>
        </authorList>
    </citation>
    <scope>NUCLEOTIDE SEQUENCE [LARGE SCALE GENOMIC DNA]</scope>
    <source>
        <strain evidence="11">DSM 12838</strain>
    </source>
</reference>
<dbReference type="KEGG" id="doa:AXF15_03830"/>
<dbReference type="AlphaFoldDB" id="A0A0X8JP65"/>
<organism evidence="10 11">
    <name type="scientific">Desulfomicrobium orale DSM 12838</name>
    <dbReference type="NCBI Taxonomy" id="888061"/>
    <lineage>
        <taxon>Bacteria</taxon>
        <taxon>Pseudomonadati</taxon>
        <taxon>Thermodesulfobacteriota</taxon>
        <taxon>Desulfovibrionia</taxon>
        <taxon>Desulfovibrionales</taxon>
        <taxon>Desulfomicrobiaceae</taxon>
        <taxon>Desulfomicrobium</taxon>
    </lineage>
</organism>
<proteinExistence type="predicted"/>
<dbReference type="GO" id="GO:0016887">
    <property type="term" value="F:ATP hydrolysis activity"/>
    <property type="evidence" value="ECO:0007669"/>
    <property type="project" value="InterPro"/>
</dbReference>
<evidence type="ECO:0000256" key="7">
    <source>
        <dbReference type="ARBA" id="ARBA00023065"/>
    </source>
</evidence>
<evidence type="ECO:0000256" key="1">
    <source>
        <dbReference type="ARBA" id="ARBA00022448"/>
    </source>
</evidence>
<dbReference type="PROSITE" id="PS00211">
    <property type="entry name" value="ABC_TRANSPORTER_1"/>
    <property type="match status" value="1"/>
</dbReference>
<evidence type="ECO:0000313" key="11">
    <source>
        <dbReference type="Proteomes" id="UP000063964"/>
    </source>
</evidence>
<keyword evidence="3" id="KW-0410">Iron transport</keyword>
<protein>
    <recommendedName>
        <fullName evidence="9">ABC transporter domain-containing protein</fullName>
    </recommendedName>
</protein>